<evidence type="ECO:0000313" key="4">
    <source>
        <dbReference type="Proteomes" id="UP000197138"/>
    </source>
</evidence>
<dbReference type="Proteomes" id="UP000233551">
    <property type="component" value="Unassembled WGS sequence"/>
</dbReference>
<evidence type="ECO:0000313" key="2">
    <source>
        <dbReference type="EMBL" id="OWM84490.1"/>
    </source>
</evidence>
<feature type="region of interest" description="Disordered" evidence="1">
    <location>
        <begin position="53"/>
        <end position="88"/>
    </location>
</feature>
<evidence type="ECO:0000313" key="5">
    <source>
        <dbReference type="Proteomes" id="UP000233551"/>
    </source>
</evidence>
<dbReference type="EMBL" id="MTKT01001357">
    <property type="protein sequence ID" value="OWM84490.1"/>
    <property type="molecule type" value="Genomic_DNA"/>
</dbReference>
<dbReference type="AlphaFoldDB" id="A0A218XI89"/>
<dbReference type="EMBL" id="PGOL01007751">
    <property type="protein sequence ID" value="PKI32378.1"/>
    <property type="molecule type" value="Genomic_DNA"/>
</dbReference>
<accession>A0A218XI89</accession>
<reference evidence="4" key="1">
    <citation type="journal article" date="2017" name="Plant J.">
        <title>The pomegranate (Punica granatum L.) genome and the genomics of punicalagin biosynthesis.</title>
        <authorList>
            <person name="Qin G."/>
            <person name="Xu C."/>
            <person name="Ming R."/>
            <person name="Tang H."/>
            <person name="Guyot R."/>
            <person name="Kramer E.M."/>
            <person name="Hu Y."/>
            <person name="Yi X."/>
            <person name="Qi Y."/>
            <person name="Xu X."/>
            <person name="Gao Z."/>
            <person name="Pan H."/>
            <person name="Jian J."/>
            <person name="Tian Y."/>
            <person name="Yue Z."/>
            <person name="Xu Y."/>
        </authorList>
    </citation>
    <scope>NUCLEOTIDE SEQUENCE [LARGE SCALE GENOMIC DNA]</scope>
    <source>
        <strain evidence="4">cv. Dabenzi</strain>
    </source>
</reference>
<keyword evidence="5" id="KW-1185">Reference proteome</keyword>
<dbReference type="Proteomes" id="UP000197138">
    <property type="component" value="Unassembled WGS sequence"/>
</dbReference>
<gene>
    <name evidence="2" type="ORF">CDL15_Pgr000930</name>
    <name evidence="3" type="ORF">CRG98_047230</name>
</gene>
<evidence type="ECO:0000256" key="1">
    <source>
        <dbReference type="SAM" id="MobiDB-lite"/>
    </source>
</evidence>
<organism evidence="2 4">
    <name type="scientific">Punica granatum</name>
    <name type="common">Pomegranate</name>
    <dbReference type="NCBI Taxonomy" id="22663"/>
    <lineage>
        <taxon>Eukaryota</taxon>
        <taxon>Viridiplantae</taxon>
        <taxon>Streptophyta</taxon>
        <taxon>Embryophyta</taxon>
        <taxon>Tracheophyta</taxon>
        <taxon>Spermatophyta</taxon>
        <taxon>Magnoliopsida</taxon>
        <taxon>eudicotyledons</taxon>
        <taxon>Gunneridae</taxon>
        <taxon>Pentapetalae</taxon>
        <taxon>rosids</taxon>
        <taxon>malvids</taxon>
        <taxon>Myrtales</taxon>
        <taxon>Lythraceae</taxon>
        <taxon>Punica</taxon>
    </lineage>
</organism>
<proteinExistence type="predicted"/>
<sequence length="88" mass="9959">MTDRYCHAYIEITPLRPSMWPLNADVALHEWSQVGSSPDVEYYSESGRVRVRMSHSSTDSLPMPETLPRLLSSMQPSAAPAIRRSRTP</sequence>
<protein>
    <submittedName>
        <fullName evidence="2">Uncharacterized protein</fullName>
    </submittedName>
</protein>
<reference evidence="3 5" key="3">
    <citation type="submission" date="2017-11" db="EMBL/GenBank/DDBJ databases">
        <title>De-novo sequencing of pomegranate (Punica granatum L.) genome.</title>
        <authorList>
            <person name="Akparov Z."/>
            <person name="Amiraslanov A."/>
            <person name="Hajiyeva S."/>
            <person name="Abbasov M."/>
            <person name="Kaur K."/>
            <person name="Hamwieh A."/>
            <person name="Solovyev V."/>
            <person name="Salamov A."/>
            <person name="Braich B."/>
            <person name="Kosarev P."/>
            <person name="Mahmoud A."/>
            <person name="Hajiyev E."/>
            <person name="Babayeva S."/>
            <person name="Izzatullayeva V."/>
            <person name="Mammadov A."/>
            <person name="Mammadov A."/>
            <person name="Sharifova S."/>
            <person name="Ojaghi J."/>
            <person name="Eynullazada K."/>
            <person name="Bayramov B."/>
            <person name="Abdulazimova A."/>
            <person name="Shahmuradov I."/>
        </authorList>
    </citation>
    <scope>NUCLEOTIDE SEQUENCE [LARGE SCALE GENOMIC DNA]</scope>
    <source>
        <strain evidence="3">AG2017</strain>
        <strain evidence="5">cv. AG2017</strain>
        <tissue evidence="3">Leaf</tissue>
    </source>
</reference>
<evidence type="ECO:0000313" key="3">
    <source>
        <dbReference type="EMBL" id="PKI32378.1"/>
    </source>
</evidence>
<name>A0A218XI89_PUNGR</name>
<comment type="caution">
    <text evidence="2">The sequence shown here is derived from an EMBL/GenBank/DDBJ whole genome shotgun (WGS) entry which is preliminary data.</text>
</comment>
<reference evidence="2" key="2">
    <citation type="submission" date="2017-06" db="EMBL/GenBank/DDBJ databases">
        <title>The pomegranate genome and the genomics of punicalagin biosynthesis.</title>
        <authorList>
            <person name="Xu C."/>
        </authorList>
    </citation>
    <scope>NUCLEOTIDE SEQUENCE [LARGE SCALE GENOMIC DNA]</scope>
    <source>
        <tissue evidence="2">Fresh leaf</tissue>
    </source>
</reference>